<dbReference type="Proteomes" id="UP000324832">
    <property type="component" value="Unassembled WGS sequence"/>
</dbReference>
<dbReference type="PANTHER" id="PTHR10174:SF216">
    <property type="entry name" value="CRAL-TRIO DOMAIN-CONTAINING PROTEIN-RELATED"/>
    <property type="match status" value="1"/>
</dbReference>
<organism evidence="2 3">
    <name type="scientific">Leptidea sinapis</name>
    <dbReference type="NCBI Taxonomy" id="189913"/>
    <lineage>
        <taxon>Eukaryota</taxon>
        <taxon>Metazoa</taxon>
        <taxon>Ecdysozoa</taxon>
        <taxon>Arthropoda</taxon>
        <taxon>Hexapoda</taxon>
        <taxon>Insecta</taxon>
        <taxon>Pterygota</taxon>
        <taxon>Neoptera</taxon>
        <taxon>Endopterygota</taxon>
        <taxon>Lepidoptera</taxon>
        <taxon>Glossata</taxon>
        <taxon>Ditrysia</taxon>
        <taxon>Papilionoidea</taxon>
        <taxon>Pieridae</taxon>
        <taxon>Dismorphiinae</taxon>
        <taxon>Leptidea</taxon>
    </lineage>
</organism>
<evidence type="ECO:0000259" key="1">
    <source>
        <dbReference type="SMART" id="SM01100"/>
    </source>
</evidence>
<reference evidence="2 3" key="1">
    <citation type="submission" date="2017-07" db="EMBL/GenBank/DDBJ databases">
        <authorList>
            <person name="Talla V."/>
            <person name="Backstrom N."/>
        </authorList>
    </citation>
    <scope>NUCLEOTIDE SEQUENCE [LARGE SCALE GENOMIC DNA]</scope>
</reference>
<feature type="domain" description="CRAL/TRIO N-terminal" evidence="1">
    <location>
        <begin position="47"/>
        <end position="72"/>
    </location>
</feature>
<dbReference type="InterPro" id="IPR011074">
    <property type="entry name" value="CRAL/TRIO_N_dom"/>
</dbReference>
<dbReference type="EMBL" id="FZQP02001127">
    <property type="protein sequence ID" value="VVC91862.1"/>
    <property type="molecule type" value="Genomic_DNA"/>
</dbReference>
<dbReference type="GO" id="GO:1902936">
    <property type="term" value="F:phosphatidylinositol bisphosphate binding"/>
    <property type="evidence" value="ECO:0007669"/>
    <property type="project" value="TreeGrafter"/>
</dbReference>
<evidence type="ECO:0000313" key="3">
    <source>
        <dbReference type="Proteomes" id="UP000324832"/>
    </source>
</evidence>
<dbReference type="SUPFAM" id="SSF46938">
    <property type="entry name" value="CRAL/TRIO N-terminal domain"/>
    <property type="match status" value="1"/>
</dbReference>
<dbReference type="AlphaFoldDB" id="A0A5E4Q0W9"/>
<name>A0A5E4Q0W9_9NEOP</name>
<sequence length="199" mass="23662">MPVRPLEPLLAEKARVELGEDVNRIEEHIRTVKLWIAEQPHLIARTDDQWLVAFLRGCKYNINKVKKKMELFYNIRSTSPDVYCVKYNEPKIYSLLEMGICLIMPKTKIESADPRVVVYRIGQFQTSKYHMLEFLAVLLLQFQHVPKESLPVEYGDYWKIKMREYHSWFEEDTKYVVDESKRVKNASLKSCFKQINEID</sequence>
<dbReference type="SMART" id="SM01100">
    <property type="entry name" value="CRAL_TRIO_N"/>
    <property type="match status" value="1"/>
</dbReference>
<dbReference type="GO" id="GO:0016020">
    <property type="term" value="C:membrane"/>
    <property type="evidence" value="ECO:0007669"/>
    <property type="project" value="TreeGrafter"/>
</dbReference>
<dbReference type="PANTHER" id="PTHR10174">
    <property type="entry name" value="ALPHA-TOCOPHEROL TRANSFER PROTEIN-RELATED"/>
    <property type="match status" value="1"/>
</dbReference>
<keyword evidence="3" id="KW-1185">Reference proteome</keyword>
<gene>
    <name evidence="2" type="ORF">LSINAPIS_LOCUS4425</name>
</gene>
<evidence type="ECO:0000313" key="2">
    <source>
        <dbReference type="EMBL" id="VVC91862.1"/>
    </source>
</evidence>
<accession>A0A5E4Q0W9</accession>
<protein>
    <recommendedName>
        <fullName evidence="1">CRAL/TRIO N-terminal domain-containing protein</fullName>
    </recommendedName>
</protein>
<dbReference type="Gene3D" id="1.10.8.20">
    <property type="entry name" value="N-terminal domain of phosphatidylinositol transfer protein sec14p"/>
    <property type="match status" value="1"/>
</dbReference>
<dbReference type="InterPro" id="IPR036273">
    <property type="entry name" value="CRAL/TRIO_N_dom_sf"/>
</dbReference>
<proteinExistence type="predicted"/>